<evidence type="ECO:0000256" key="6">
    <source>
        <dbReference type="PROSITE-ProRule" id="PRU00782"/>
    </source>
</evidence>
<keyword evidence="1" id="KW-0547">Nucleotide-binding</keyword>
<keyword evidence="5 6" id="KW-0009">Actin-binding</keyword>
<dbReference type="PROSITE" id="PS51456">
    <property type="entry name" value="MYOSIN_MOTOR"/>
    <property type="match status" value="1"/>
</dbReference>
<evidence type="ECO:0000256" key="5">
    <source>
        <dbReference type="ARBA" id="ARBA00023203"/>
    </source>
</evidence>
<dbReference type="OrthoDB" id="6108017at2759"/>
<dbReference type="EMBL" id="LDAU01000151">
    <property type="protein sequence ID" value="KRX02819.1"/>
    <property type="molecule type" value="Genomic_DNA"/>
</dbReference>
<name>A0A0V0QKL6_PSEPJ</name>
<dbReference type="Gene3D" id="3.40.850.10">
    <property type="entry name" value="Kinesin motor domain"/>
    <property type="match status" value="1"/>
</dbReference>
<dbReference type="InParanoid" id="A0A0V0QKL6"/>
<evidence type="ECO:0000313" key="8">
    <source>
        <dbReference type="EMBL" id="KRX02819.1"/>
    </source>
</evidence>
<dbReference type="SUPFAM" id="SSF52540">
    <property type="entry name" value="P-loop containing nucleoside triphosphate hydrolases"/>
    <property type="match status" value="1"/>
</dbReference>
<dbReference type="Pfam" id="PF00063">
    <property type="entry name" value="Myosin_head"/>
    <property type="match status" value="1"/>
</dbReference>
<proteinExistence type="inferred from homology"/>
<gene>
    <name evidence="8" type="ORF">PPERSA_04022</name>
</gene>
<keyword evidence="8" id="KW-0378">Hydrolase</keyword>
<dbReference type="InterPro" id="IPR027417">
    <property type="entry name" value="P-loop_NTPase"/>
</dbReference>
<dbReference type="Proteomes" id="UP000054937">
    <property type="component" value="Unassembled WGS sequence"/>
</dbReference>
<dbReference type="AlphaFoldDB" id="A0A0V0QKL6"/>
<dbReference type="PANTHER" id="PTHR13140">
    <property type="entry name" value="MYOSIN"/>
    <property type="match status" value="1"/>
</dbReference>
<evidence type="ECO:0000256" key="4">
    <source>
        <dbReference type="ARBA" id="ARBA00023175"/>
    </source>
</evidence>
<dbReference type="GO" id="GO:0016787">
    <property type="term" value="F:hydrolase activity"/>
    <property type="evidence" value="ECO:0007669"/>
    <property type="project" value="UniProtKB-KW"/>
</dbReference>
<dbReference type="GO" id="GO:0051015">
    <property type="term" value="F:actin filament binding"/>
    <property type="evidence" value="ECO:0007669"/>
    <property type="project" value="TreeGrafter"/>
</dbReference>
<comment type="caution">
    <text evidence="8">The sequence shown here is derived from an EMBL/GenBank/DDBJ whole genome shotgun (WGS) entry which is preliminary data.</text>
</comment>
<dbReference type="GO" id="GO:0016020">
    <property type="term" value="C:membrane"/>
    <property type="evidence" value="ECO:0007669"/>
    <property type="project" value="TreeGrafter"/>
</dbReference>
<keyword evidence="9" id="KW-1185">Reference proteome</keyword>
<evidence type="ECO:0000313" key="9">
    <source>
        <dbReference type="Proteomes" id="UP000054937"/>
    </source>
</evidence>
<dbReference type="GO" id="GO:0005737">
    <property type="term" value="C:cytoplasm"/>
    <property type="evidence" value="ECO:0007669"/>
    <property type="project" value="TreeGrafter"/>
</dbReference>
<dbReference type="PANTHER" id="PTHR13140:SF706">
    <property type="entry name" value="DILUTE CLASS UNCONVENTIONAL MYOSIN, ISOFORM C"/>
    <property type="match status" value="1"/>
</dbReference>
<keyword evidence="3 6" id="KW-0518">Myosin</keyword>
<dbReference type="InterPro" id="IPR001609">
    <property type="entry name" value="Myosin_head_motor_dom-like"/>
</dbReference>
<evidence type="ECO:0000256" key="3">
    <source>
        <dbReference type="ARBA" id="ARBA00023123"/>
    </source>
</evidence>
<dbReference type="GO" id="GO:0016459">
    <property type="term" value="C:myosin complex"/>
    <property type="evidence" value="ECO:0007669"/>
    <property type="project" value="UniProtKB-KW"/>
</dbReference>
<comment type="similarity">
    <text evidence="6">Belongs to the TRAFAC class myosin-kinesin ATPase superfamily. Myosin family.</text>
</comment>
<protein>
    <submittedName>
        <fullName evidence="8">p-loop containing nucleoside triphosphate hydrolase</fullName>
    </submittedName>
</protein>
<sequence>MTKKRNKYFKNVKSEEEQGHIGDMTDMECLNEAELLYNLQKRYKNQKIYTYVGPTLIAMNPFVMIDGMYSEETIEKYKQLLISNEQNDSNLLSPPVTSRQ</sequence>
<evidence type="ECO:0000259" key="7">
    <source>
        <dbReference type="PROSITE" id="PS51456"/>
    </source>
</evidence>
<comment type="caution">
    <text evidence="6">Lacks conserved residue(s) required for the propagation of feature annotation.</text>
</comment>
<keyword evidence="2" id="KW-0067">ATP-binding</keyword>
<keyword evidence="4" id="KW-0505">Motor protein</keyword>
<evidence type="ECO:0000256" key="2">
    <source>
        <dbReference type="ARBA" id="ARBA00022840"/>
    </source>
</evidence>
<dbReference type="GO" id="GO:0005524">
    <property type="term" value="F:ATP binding"/>
    <property type="evidence" value="ECO:0007669"/>
    <property type="project" value="UniProtKB-KW"/>
</dbReference>
<accession>A0A0V0QKL6</accession>
<dbReference type="GO" id="GO:0007015">
    <property type="term" value="P:actin filament organization"/>
    <property type="evidence" value="ECO:0007669"/>
    <property type="project" value="TreeGrafter"/>
</dbReference>
<dbReference type="InterPro" id="IPR036961">
    <property type="entry name" value="Kinesin_motor_dom_sf"/>
</dbReference>
<organism evidence="8 9">
    <name type="scientific">Pseudocohnilembus persalinus</name>
    <name type="common">Ciliate</name>
    <dbReference type="NCBI Taxonomy" id="266149"/>
    <lineage>
        <taxon>Eukaryota</taxon>
        <taxon>Sar</taxon>
        <taxon>Alveolata</taxon>
        <taxon>Ciliophora</taxon>
        <taxon>Intramacronucleata</taxon>
        <taxon>Oligohymenophorea</taxon>
        <taxon>Scuticociliatia</taxon>
        <taxon>Philasterida</taxon>
        <taxon>Pseudocohnilembidae</taxon>
        <taxon>Pseudocohnilembus</taxon>
    </lineage>
</organism>
<evidence type="ECO:0000256" key="1">
    <source>
        <dbReference type="ARBA" id="ARBA00022741"/>
    </source>
</evidence>
<dbReference type="GO" id="GO:0000146">
    <property type="term" value="F:microfilament motor activity"/>
    <property type="evidence" value="ECO:0007669"/>
    <property type="project" value="TreeGrafter"/>
</dbReference>
<feature type="domain" description="Myosin motor" evidence="7">
    <location>
        <begin position="19"/>
        <end position="100"/>
    </location>
</feature>
<reference evidence="8 9" key="1">
    <citation type="journal article" date="2015" name="Sci. Rep.">
        <title>Genome of the facultative scuticociliatosis pathogen Pseudocohnilembus persalinus provides insight into its virulence through horizontal gene transfer.</title>
        <authorList>
            <person name="Xiong J."/>
            <person name="Wang G."/>
            <person name="Cheng J."/>
            <person name="Tian M."/>
            <person name="Pan X."/>
            <person name="Warren A."/>
            <person name="Jiang C."/>
            <person name="Yuan D."/>
            <person name="Miao W."/>
        </authorList>
    </citation>
    <scope>NUCLEOTIDE SEQUENCE [LARGE SCALE GENOMIC DNA]</scope>
    <source>
        <strain evidence="8">36N120E</strain>
    </source>
</reference>